<organism evidence="2 3">
    <name type="scientific">Microthyrium microscopicum</name>
    <dbReference type="NCBI Taxonomy" id="703497"/>
    <lineage>
        <taxon>Eukaryota</taxon>
        <taxon>Fungi</taxon>
        <taxon>Dikarya</taxon>
        <taxon>Ascomycota</taxon>
        <taxon>Pezizomycotina</taxon>
        <taxon>Dothideomycetes</taxon>
        <taxon>Dothideomycetes incertae sedis</taxon>
        <taxon>Microthyriales</taxon>
        <taxon>Microthyriaceae</taxon>
        <taxon>Microthyrium</taxon>
    </lineage>
</organism>
<dbReference type="InterPro" id="IPR021139">
    <property type="entry name" value="NYN"/>
</dbReference>
<dbReference type="Pfam" id="PF01936">
    <property type="entry name" value="NYN"/>
    <property type="match status" value="1"/>
</dbReference>
<dbReference type="GO" id="GO:0004540">
    <property type="term" value="F:RNA nuclease activity"/>
    <property type="evidence" value="ECO:0007669"/>
    <property type="project" value="InterPro"/>
</dbReference>
<protein>
    <recommendedName>
        <fullName evidence="1">NYN domain-containing protein</fullName>
    </recommendedName>
</protein>
<dbReference type="Gene3D" id="3.40.50.1010">
    <property type="entry name" value="5'-nuclease"/>
    <property type="match status" value="1"/>
</dbReference>
<evidence type="ECO:0000313" key="2">
    <source>
        <dbReference type="EMBL" id="KAF2670975.1"/>
    </source>
</evidence>
<reference evidence="2" key="1">
    <citation type="journal article" date="2020" name="Stud. Mycol.">
        <title>101 Dothideomycetes genomes: a test case for predicting lifestyles and emergence of pathogens.</title>
        <authorList>
            <person name="Haridas S."/>
            <person name="Albert R."/>
            <person name="Binder M."/>
            <person name="Bloem J."/>
            <person name="Labutti K."/>
            <person name="Salamov A."/>
            <person name="Andreopoulos B."/>
            <person name="Baker S."/>
            <person name="Barry K."/>
            <person name="Bills G."/>
            <person name="Bluhm B."/>
            <person name="Cannon C."/>
            <person name="Castanera R."/>
            <person name="Culley D."/>
            <person name="Daum C."/>
            <person name="Ezra D."/>
            <person name="Gonzalez J."/>
            <person name="Henrissat B."/>
            <person name="Kuo A."/>
            <person name="Liang C."/>
            <person name="Lipzen A."/>
            <person name="Lutzoni F."/>
            <person name="Magnuson J."/>
            <person name="Mondo S."/>
            <person name="Nolan M."/>
            <person name="Ohm R."/>
            <person name="Pangilinan J."/>
            <person name="Park H.-J."/>
            <person name="Ramirez L."/>
            <person name="Alfaro M."/>
            <person name="Sun H."/>
            <person name="Tritt A."/>
            <person name="Yoshinaga Y."/>
            <person name="Zwiers L.-H."/>
            <person name="Turgeon B."/>
            <person name="Goodwin S."/>
            <person name="Spatafora J."/>
            <person name="Crous P."/>
            <person name="Grigoriev I."/>
        </authorList>
    </citation>
    <scope>NUCLEOTIDE SEQUENCE</scope>
    <source>
        <strain evidence="2">CBS 115976</strain>
    </source>
</reference>
<feature type="domain" description="NYN" evidence="1">
    <location>
        <begin position="22"/>
        <end position="170"/>
    </location>
</feature>
<dbReference type="EMBL" id="MU004233">
    <property type="protein sequence ID" value="KAF2670975.1"/>
    <property type="molecule type" value="Genomic_DNA"/>
</dbReference>
<name>A0A6A6UFB4_9PEZI</name>
<evidence type="ECO:0000313" key="3">
    <source>
        <dbReference type="Proteomes" id="UP000799302"/>
    </source>
</evidence>
<gene>
    <name evidence="2" type="ORF">BT63DRAFT_423239</name>
</gene>
<dbReference type="OrthoDB" id="2311180at2759"/>
<sequence>MPNKIKGALKSPVCDDELNIRIYIDNSNLWLQGQKLSAREKRLKTESDPTWRLDFSKLGSVLTRGFPTSANFEFNLYGSMSSKAGNAILEVMKFQGLNVTTYPRSTWTGMEKLVDVAIATDIVEDALDDYYNGVLSEFVLVSGDKDLYAAVEKVVNRNKRMSVFSWKDSLSNVYKSTDMITVHLLDNLLKEIGYNETCFDTEKSLISPYSIVILDPLPQSDVIDACIQSLKLSSLRHIISPKREGATSNDLIIIPASADKLGHEQLTKAYQEMKKTLGLFNIDVYTYFEYSALHGKKGAIKFELKIFNQFDELKRSEAKNLLPSTEGQDLTDDGFTKVQGEANRFKNRQAAMQSKYQKRCAWGKFCAKSKDNKCTFKHITEDLEYVKLYGNKRAGKKFVLCKWKTCVAQQCLYAHVENNDLICTVCDKTGVGHDMWGCPHYDDE</sequence>
<dbReference type="Proteomes" id="UP000799302">
    <property type="component" value="Unassembled WGS sequence"/>
</dbReference>
<keyword evidence="3" id="KW-1185">Reference proteome</keyword>
<evidence type="ECO:0000259" key="1">
    <source>
        <dbReference type="Pfam" id="PF01936"/>
    </source>
</evidence>
<accession>A0A6A6UFB4</accession>
<dbReference type="AlphaFoldDB" id="A0A6A6UFB4"/>
<proteinExistence type="predicted"/>